<comment type="caution">
    <text evidence="2">The sequence shown here is derived from an EMBL/GenBank/DDBJ whole genome shotgun (WGS) entry which is preliminary data.</text>
</comment>
<feature type="region of interest" description="Disordered" evidence="1">
    <location>
        <begin position="1"/>
        <end position="91"/>
    </location>
</feature>
<dbReference type="AlphaFoldDB" id="A0A2A2JS48"/>
<evidence type="ECO:0000256" key="1">
    <source>
        <dbReference type="SAM" id="MobiDB-lite"/>
    </source>
</evidence>
<feature type="compositionally biased region" description="Basic and acidic residues" evidence="1">
    <location>
        <begin position="49"/>
        <end position="58"/>
    </location>
</feature>
<accession>A0A2A2JS48</accession>
<evidence type="ECO:0000313" key="3">
    <source>
        <dbReference type="Proteomes" id="UP000218231"/>
    </source>
</evidence>
<protein>
    <submittedName>
        <fullName evidence="2">Uncharacterized protein</fullName>
    </submittedName>
</protein>
<dbReference type="EMBL" id="LIAE01010258">
    <property type="protein sequence ID" value="PAV64483.1"/>
    <property type="molecule type" value="Genomic_DNA"/>
</dbReference>
<sequence>MSNSKPPPPPTYDEVNRPDNLPSAPPPPSYEDTLDQITADLASNQLYDRPPEADELPEKVPIPDSDPDVGPSTSRASAPPRPKIRPGSLFPDRNLKKVAGEEEQLPREPSDIEKKVVYTDPDLKAKVTPFNPPRSLAWMLDQDVPPQSVTPAATVGTLADADPDRTIRRALLSGPPILATRITTTDIITSIGTWGTWGTWDIITTMDTTGIADITGADSILDTIMDIIAVGITQGDTTSVITIKEYCYFKSYSL</sequence>
<keyword evidence="3" id="KW-1185">Reference proteome</keyword>
<feature type="compositionally biased region" description="Pro residues" evidence="1">
    <location>
        <begin position="1"/>
        <end position="11"/>
    </location>
</feature>
<gene>
    <name evidence="2" type="ORF">WR25_07056</name>
</gene>
<proteinExistence type="predicted"/>
<reference evidence="2 3" key="1">
    <citation type="journal article" date="2017" name="Curr. Biol.">
        <title>Genome architecture and evolution of a unichromosomal asexual nematode.</title>
        <authorList>
            <person name="Fradin H."/>
            <person name="Zegar C."/>
            <person name="Gutwein M."/>
            <person name="Lucas J."/>
            <person name="Kovtun M."/>
            <person name="Corcoran D."/>
            <person name="Baugh L.R."/>
            <person name="Kiontke K."/>
            <person name="Gunsalus K."/>
            <person name="Fitch D.H."/>
            <person name="Piano F."/>
        </authorList>
    </citation>
    <scope>NUCLEOTIDE SEQUENCE [LARGE SCALE GENOMIC DNA]</scope>
    <source>
        <strain evidence="2">PF1309</strain>
    </source>
</reference>
<organism evidence="2 3">
    <name type="scientific">Diploscapter pachys</name>
    <dbReference type="NCBI Taxonomy" id="2018661"/>
    <lineage>
        <taxon>Eukaryota</taxon>
        <taxon>Metazoa</taxon>
        <taxon>Ecdysozoa</taxon>
        <taxon>Nematoda</taxon>
        <taxon>Chromadorea</taxon>
        <taxon>Rhabditida</taxon>
        <taxon>Rhabditina</taxon>
        <taxon>Rhabditomorpha</taxon>
        <taxon>Rhabditoidea</taxon>
        <taxon>Rhabditidae</taxon>
        <taxon>Diploscapter</taxon>
    </lineage>
</organism>
<name>A0A2A2JS48_9BILA</name>
<evidence type="ECO:0000313" key="2">
    <source>
        <dbReference type="EMBL" id="PAV64483.1"/>
    </source>
</evidence>
<dbReference type="Proteomes" id="UP000218231">
    <property type="component" value="Unassembled WGS sequence"/>
</dbReference>